<dbReference type="AlphaFoldDB" id="A0A7U8GR67"/>
<reference evidence="1 2" key="1">
    <citation type="submission" date="2006-02" db="EMBL/GenBank/DDBJ databases">
        <authorList>
            <person name="Pinhassi J."/>
            <person name="Pedros-Alio C."/>
            <person name="Ferriera S."/>
            <person name="Johnson J."/>
            <person name="Kravitz S."/>
            <person name="Halpern A."/>
            <person name="Remington K."/>
            <person name="Beeson K."/>
            <person name="Tran B."/>
            <person name="Rogers Y.-H."/>
            <person name="Friedman R."/>
            <person name="Venter J.C."/>
        </authorList>
    </citation>
    <scope>NUCLEOTIDE SEQUENCE [LARGE SCALE GENOMIC DNA]</scope>
    <source>
        <strain evidence="1 2">MED92</strain>
    </source>
</reference>
<dbReference type="EMBL" id="AAOW01000029">
    <property type="protein sequence ID" value="EAR59908.1"/>
    <property type="molecule type" value="Genomic_DNA"/>
</dbReference>
<evidence type="ECO:0000313" key="2">
    <source>
        <dbReference type="Proteomes" id="UP000002171"/>
    </source>
</evidence>
<accession>A0A7U8GR67</accession>
<keyword evidence="2" id="KW-1185">Reference proteome</keyword>
<evidence type="ECO:0000313" key="1">
    <source>
        <dbReference type="EMBL" id="EAR59908.1"/>
    </source>
</evidence>
<gene>
    <name evidence="1" type="ORF">MED92_12406</name>
</gene>
<organism evidence="1 2">
    <name type="scientific">Neptuniibacter caesariensis</name>
    <dbReference type="NCBI Taxonomy" id="207954"/>
    <lineage>
        <taxon>Bacteria</taxon>
        <taxon>Pseudomonadati</taxon>
        <taxon>Pseudomonadota</taxon>
        <taxon>Gammaproteobacteria</taxon>
        <taxon>Oceanospirillales</taxon>
        <taxon>Oceanospirillaceae</taxon>
        <taxon>Neptuniibacter</taxon>
    </lineage>
</organism>
<protein>
    <submittedName>
        <fullName evidence="1">Uncharacterized protein</fullName>
    </submittedName>
</protein>
<sequence>MLANYYNEALSDEERAVEFGNVLEILQANDADGLISERV</sequence>
<dbReference type="Proteomes" id="UP000002171">
    <property type="component" value="Unassembled WGS sequence"/>
</dbReference>
<comment type="caution">
    <text evidence="1">The sequence shown here is derived from an EMBL/GenBank/DDBJ whole genome shotgun (WGS) entry which is preliminary data.</text>
</comment>
<name>A0A7U8GR67_NEPCE</name>
<proteinExistence type="predicted"/>